<proteinExistence type="predicted"/>
<sequence>MLGNDSKRPPTSLVNSTARPGSNPQQNFLQMSPRLPAKLWLFCTLLCLHCGGTNCENGKTWSVDDDEDSVSEEEDDPPTLEAEELREALSPLTIMVEECLSSSELKQDVAAQSSTSASQPKRRRLQ</sequence>
<dbReference type="EMBL" id="GBHO01028407">
    <property type="protein sequence ID" value="JAG15197.1"/>
    <property type="molecule type" value="Transcribed_RNA"/>
</dbReference>
<evidence type="ECO:0000313" key="2">
    <source>
        <dbReference type="EMBL" id="JAG15197.1"/>
    </source>
</evidence>
<feature type="region of interest" description="Disordered" evidence="1">
    <location>
        <begin position="105"/>
        <end position="126"/>
    </location>
</feature>
<name>A0A0A9X3A0_LYGHE</name>
<dbReference type="GO" id="GO:0000428">
    <property type="term" value="C:DNA-directed RNA polymerase complex"/>
    <property type="evidence" value="ECO:0007669"/>
    <property type="project" value="UniProtKB-KW"/>
</dbReference>
<feature type="compositionally biased region" description="Polar residues" evidence="1">
    <location>
        <begin position="12"/>
        <end position="29"/>
    </location>
</feature>
<keyword evidence="2" id="KW-0240">DNA-directed RNA polymerase</keyword>
<evidence type="ECO:0000256" key="1">
    <source>
        <dbReference type="SAM" id="MobiDB-lite"/>
    </source>
</evidence>
<reference evidence="2" key="2">
    <citation type="submission" date="2014-07" db="EMBL/GenBank/DDBJ databases">
        <authorList>
            <person name="Hull J."/>
        </authorList>
    </citation>
    <scope>NUCLEOTIDE SEQUENCE</scope>
</reference>
<organism evidence="2">
    <name type="scientific">Lygus hesperus</name>
    <name type="common">Western plant bug</name>
    <dbReference type="NCBI Taxonomy" id="30085"/>
    <lineage>
        <taxon>Eukaryota</taxon>
        <taxon>Metazoa</taxon>
        <taxon>Ecdysozoa</taxon>
        <taxon>Arthropoda</taxon>
        <taxon>Hexapoda</taxon>
        <taxon>Insecta</taxon>
        <taxon>Pterygota</taxon>
        <taxon>Neoptera</taxon>
        <taxon>Paraneoptera</taxon>
        <taxon>Hemiptera</taxon>
        <taxon>Heteroptera</taxon>
        <taxon>Panheteroptera</taxon>
        <taxon>Cimicomorpha</taxon>
        <taxon>Miridae</taxon>
        <taxon>Mirini</taxon>
        <taxon>Lygus</taxon>
    </lineage>
</organism>
<dbReference type="AlphaFoldDB" id="A0A0A9X3A0"/>
<feature type="compositionally biased region" description="Acidic residues" evidence="1">
    <location>
        <begin position="63"/>
        <end position="81"/>
    </location>
</feature>
<gene>
    <name evidence="2" type="primary">rpoC_33</name>
    <name evidence="2" type="ORF">CM83_15911</name>
</gene>
<protein>
    <submittedName>
        <fullName evidence="2">DNA-directed RNA polymerase subunit beta</fullName>
    </submittedName>
</protein>
<feature type="region of interest" description="Disordered" evidence="1">
    <location>
        <begin position="1"/>
        <end position="29"/>
    </location>
</feature>
<feature type="region of interest" description="Disordered" evidence="1">
    <location>
        <begin position="58"/>
        <end position="81"/>
    </location>
</feature>
<feature type="compositionally biased region" description="Polar residues" evidence="1">
    <location>
        <begin position="105"/>
        <end position="119"/>
    </location>
</feature>
<accession>A0A0A9X3A0</accession>
<reference evidence="2" key="1">
    <citation type="journal article" date="2014" name="PLoS ONE">
        <title>Transcriptome-Based Identification of ABC Transporters in the Western Tarnished Plant Bug Lygus hesperus.</title>
        <authorList>
            <person name="Hull J.J."/>
            <person name="Chaney K."/>
            <person name="Geib S.M."/>
            <person name="Fabrick J.A."/>
            <person name="Brent C.S."/>
            <person name="Walsh D."/>
            <person name="Lavine L.C."/>
        </authorList>
    </citation>
    <scope>NUCLEOTIDE SEQUENCE</scope>
</reference>
<keyword evidence="2" id="KW-0804">Transcription</keyword>